<dbReference type="InterPro" id="IPR013424">
    <property type="entry name" value="Ice-binding_C"/>
</dbReference>
<dbReference type="EMBL" id="BEWI01000031">
    <property type="protein sequence ID" value="GAY21905.1"/>
    <property type="molecule type" value="Genomic_DNA"/>
</dbReference>
<feature type="transmembrane region" description="Helical" evidence="2">
    <location>
        <begin position="59"/>
        <end position="75"/>
    </location>
</feature>
<reference evidence="5 6" key="2">
    <citation type="journal article" date="2013" name="Environ. Sci. Technol.">
        <title>The 4-tert-butylphenol-utilizing bacterium Sphingobium fuliginis OMI can degrade bisphenols via phenolic ring hydroxylation and meta-cleavage pathway.</title>
        <authorList>
            <person name="Ogata Y."/>
            <person name="Goda S."/>
            <person name="Toyama T."/>
            <person name="Sei K."/>
            <person name="Ike M."/>
        </authorList>
    </citation>
    <scope>NUCLEOTIDE SEQUENCE [LARGE SCALE GENOMIC DNA]</scope>
    <source>
        <strain evidence="5 6">OMI</strain>
    </source>
</reference>
<evidence type="ECO:0000256" key="2">
    <source>
        <dbReference type="SAM" id="Phobius"/>
    </source>
</evidence>
<dbReference type="Pfam" id="PF07589">
    <property type="entry name" value="PEP-CTERM"/>
    <property type="match status" value="1"/>
</dbReference>
<keyword evidence="2" id="KW-0472">Membrane</keyword>
<name>A0A292ZGE7_SPHSA</name>
<evidence type="ECO:0000313" key="5">
    <source>
        <dbReference type="EMBL" id="GAY21905.1"/>
    </source>
</evidence>
<feature type="chain" id="PRO_5012019251" description="Ice-binding protein C-terminal domain-containing protein" evidence="3">
    <location>
        <begin position="28"/>
        <end position="81"/>
    </location>
</feature>
<reference evidence="5 6" key="1">
    <citation type="journal article" date="2013" name="Biodegradation">
        <title>Occurrence of 4-tert-butylphenol (4-t-BP) biodegradation in an aquatic sample caused by the presence of Spirodela polyrrhiza and isolation of a 4-t-BP-utilizing bacterium.</title>
        <authorList>
            <person name="Ogata Y."/>
            <person name="Toyama T."/>
            <person name="Yu N."/>
            <person name="Wang X."/>
            <person name="Sei K."/>
            <person name="Ike M."/>
        </authorList>
    </citation>
    <scope>NUCLEOTIDE SEQUENCE [LARGE SCALE GENOMIC DNA]</scope>
    <source>
        <strain evidence="5 6">OMI</strain>
    </source>
</reference>
<keyword evidence="3" id="KW-0732">Signal</keyword>
<proteinExistence type="predicted"/>
<evidence type="ECO:0000259" key="4">
    <source>
        <dbReference type="Pfam" id="PF07589"/>
    </source>
</evidence>
<feature type="region of interest" description="Disordered" evidence="1">
    <location>
        <begin position="36"/>
        <end position="56"/>
    </location>
</feature>
<gene>
    <name evidence="5" type="ORF">SFOMI_2458</name>
</gene>
<protein>
    <recommendedName>
        <fullName evidence="4">Ice-binding protein C-terminal domain-containing protein</fullName>
    </recommendedName>
</protein>
<feature type="signal peptide" evidence="3">
    <location>
        <begin position="1"/>
        <end position="27"/>
    </location>
</feature>
<evidence type="ECO:0000256" key="3">
    <source>
        <dbReference type="SAM" id="SignalP"/>
    </source>
</evidence>
<sequence length="81" mass="8184">MKMMNVNKLFLAAGVAALMGAAAPAEATWCWGKKCGGSSSSGGSSSGGTPTPVPEPEQMALFGLGAAVLGARVFVARRKRK</sequence>
<dbReference type="NCBIfam" id="TIGR02595">
    <property type="entry name" value="PEP_CTERM"/>
    <property type="match status" value="1"/>
</dbReference>
<dbReference type="AlphaFoldDB" id="A0A292ZGE7"/>
<dbReference type="Proteomes" id="UP000221538">
    <property type="component" value="Unassembled WGS sequence"/>
</dbReference>
<keyword evidence="2" id="KW-1133">Transmembrane helix</keyword>
<evidence type="ECO:0000313" key="6">
    <source>
        <dbReference type="Proteomes" id="UP000221538"/>
    </source>
</evidence>
<comment type="caution">
    <text evidence="5">The sequence shown here is derived from an EMBL/GenBank/DDBJ whole genome shotgun (WGS) entry which is preliminary data.</text>
</comment>
<keyword evidence="2" id="KW-0812">Transmembrane</keyword>
<evidence type="ECO:0000256" key="1">
    <source>
        <dbReference type="SAM" id="MobiDB-lite"/>
    </source>
</evidence>
<accession>A0A292ZGE7</accession>
<organism evidence="5 6">
    <name type="scientific">Sphingobium fuliginis (strain ATCC 27551)</name>
    <dbReference type="NCBI Taxonomy" id="336203"/>
    <lineage>
        <taxon>Bacteria</taxon>
        <taxon>Pseudomonadati</taxon>
        <taxon>Pseudomonadota</taxon>
        <taxon>Alphaproteobacteria</taxon>
        <taxon>Sphingomonadales</taxon>
        <taxon>Sphingomonadaceae</taxon>
        <taxon>Sphingobium</taxon>
    </lineage>
</organism>
<feature type="domain" description="Ice-binding protein C-terminal" evidence="4">
    <location>
        <begin position="52"/>
        <end position="78"/>
    </location>
</feature>